<keyword evidence="2" id="KW-1185">Reference proteome</keyword>
<dbReference type="AlphaFoldDB" id="A0A4R2SAB6"/>
<gene>
    <name evidence="1" type="ORF">EDD57_10964</name>
</gene>
<dbReference type="EMBL" id="SLXV01000009">
    <property type="protein sequence ID" value="TCP69405.1"/>
    <property type="molecule type" value="Genomic_DNA"/>
</dbReference>
<evidence type="ECO:0000313" key="1">
    <source>
        <dbReference type="EMBL" id="TCP69405.1"/>
    </source>
</evidence>
<accession>A0A4R2SAB6</accession>
<dbReference type="OrthoDB" id="2601807at2"/>
<protein>
    <submittedName>
        <fullName evidence="1">Uncharacterized protein</fullName>
    </submittedName>
</protein>
<comment type="caution">
    <text evidence="1">The sequence shown here is derived from an EMBL/GenBank/DDBJ whole genome shotgun (WGS) entry which is preliminary data.</text>
</comment>
<reference evidence="1 2" key="1">
    <citation type="submission" date="2019-03" db="EMBL/GenBank/DDBJ databases">
        <title>Genomic Encyclopedia of Type Strains, Phase IV (KMG-IV): sequencing the most valuable type-strain genomes for metagenomic binning, comparative biology and taxonomic classification.</title>
        <authorList>
            <person name="Goeker M."/>
        </authorList>
    </citation>
    <scope>NUCLEOTIDE SEQUENCE [LARGE SCALE GENOMIC DNA]</scope>
    <source>
        <strain evidence="1 2">DSM 46831</strain>
    </source>
</reference>
<dbReference type="RefSeq" id="WP_131848351.1">
    <property type="nucleotide sequence ID" value="NZ_SLXV01000009.1"/>
</dbReference>
<sequence>MSVEVSLDFQVVYGEGQNIMNLFDGFISNGWQCYDEDRKVRFLPVGDDDNDDWRDEMMSLTQLREIIKQKMINREVIGVILKWEDTDIGGSLLIWPDGNCSFMANRNRKILIGRVTDISWYLSKLVPAVNSNGIRMIGYKASEM</sequence>
<proteinExistence type="predicted"/>
<organism evidence="1 2">
    <name type="scientific">Baia soyae</name>
    <dbReference type="NCBI Taxonomy" id="1544746"/>
    <lineage>
        <taxon>Bacteria</taxon>
        <taxon>Bacillati</taxon>
        <taxon>Bacillota</taxon>
        <taxon>Bacilli</taxon>
        <taxon>Bacillales</taxon>
        <taxon>Thermoactinomycetaceae</taxon>
        <taxon>Baia</taxon>
    </lineage>
</organism>
<dbReference type="Proteomes" id="UP000294746">
    <property type="component" value="Unassembled WGS sequence"/>
</dbReference>
<name>A0A4R2SAB6_9BACL</name>
<evidence type="ECO:0000313" key="2">
    <source>
        <dbReference type="Proteomes" id="UP000294746"/>
    </source>
</evidence>